<dbReference type="OrthoDB" id="1778393at2"/>
<dbReference type="EMBL" id="CP003108">
    <property type="protein sequence ID" value="AET69333.1"/>
    <property type="molecule type" value="Genomic_DNA"/>
</dbReference>
<dbReference type="eggNOG" id="ENOG502Z8IC">
    <property type="taxonomic scope" value="Bacteria"/>
</dbReference>
<evidence type="ECO:0000313" key="1">
    <source>
        <dbReference type="EMBL" id="AET69333.1"/>
    </source>
</evidence>
<dbReference type="RefSeq" id="WP_014186140.1">
    <property type="nucleotide sequence ID" value="NC_016584.1"/>
</dbReference>
<dbReference type="PATRIC" id="fig|768706.3.peg.3927"/>
<dbReference type="HOGENOM" id="CLU_072519_0_0_9"/>
<reference evidence="1 2" key="2">
    <citation type="journal article" date="2012" name="J. Bacteriol.">
        <title>Complete genome sequences of Desulfosporosinus orientis DSM765T, Desulfosporosinus youngiae DSM17734T, Desulfosporosinus meridiei DSM13257T, and Desulfosporosinus acidiphilus DSM22704T.</title>
        <authorList>
            <person name="Pester M."/>
            <person name="Brambilla E."/>
            <person name="Alazard D."/>
            <person name="Rattei T."/>
            <person name="Weinmaier T."/>
            <person name="Han J."/>
            <person name="Lucas S."/>
            <person name="Lapidus A."/>
            <person name="Cheng J.F."/>
            <person name="Goodwin L."/>
            <person name="Pitluck S."/>
            <person name="Peters L."/>
            <person name="Ovchinnikova G."/>
            <person name="Teshima H."/>
            <person name="Detter J.C."/>
            <person name="Han C.S."/>
            <person name="Tapia R."/>
            <person name="Land M.L."/>
            <person name="Hauser L."/>
            <person name="Kyrpides N.C."/>
            <person name="Ivanova N.N."/>
            <person name="Pagani I."/>
            <person name="Huntmann M."/>
            <person name="Wei C.L."/>
            <person name="Davenport K.W."/>
            <person name="Daligault H."/>
            <person name="Chain P.S."/>
            <person name="Chen A."/>
            <person name="Mavromatis K."/>
            <person name="Markowitz V."/>
            <person name="Szeto E."/>
            <person name="Mikhailova N."/>
            <person name="Pati A."/>
            <person name="Wagner M."/>
            <person name="Woyke T."/>
            <person name="Ollivier B."/>
            <person name="Klenk H.P."/>
            <person name="Spring S."/>
            <person name="Loy A."/>
        </authorList>
    </citation>
    <scope>NUCLEOTIDE SEQUENCE [LARGE SCALE GENOMIC DNA]</scope>
    <source>
        <strain evidence="2">ATCC 19365 / DSM 765 / NCIMB 8382 / VKM B-1628</strain>
    </source>
</reference>
<proteinExistence type="predicted"/>
<reference evidence="2" key="1">
    <citation type="submission" date="2011-11" db="EMBL/GenBank/DDBJ databases">
        <title>Complete sequence of Desulfosporosinus orientis DSM 765.</title>
        <authorList>
            <person name="Lucas S."/>
            <person name="Han J."/>
            <person name="Lapidus A."/>
            <person name="Cheng J.-F."/>
            <person name="Goodwin L."/>
            <person name="Pitluck S."/>
            <person name="Peters L."/>
            <person name="Ovchinnikova G."/>
            <person name="Teshima H."/>
            <person name="Detter J.C."/>
            <person name="Han C."/>
            <person name="Tapia R."/>
            <person name="Land M."/>
            <person name="Hauser L."/>
            <person name="Kyrpides N."/>
            <person name="Ivanova N."/>
            <person name="Pagani I."/>
            <person name="Pester M."/>
            <person name="Spring S."/>
            <person name="Ollivier B."/>
            <person name="Rattei T."/>
            <person name="Klenk H.-P."/>
            <person name="Wagner M."/>
            <person name="Loy A."/>
            <person name="Woyke T."/>
        </authorList>
    </citation>
    <scope>NUCLEOTIDE SEQUENCE [LARGE SCALE GENOMIC DNA]</scope>
    <source>
        <strain evidence="2">ATCC 19365 / DSM 765 / NCIMB 8382 / VKM B-1628</strain>
    </source>
</reference>
<dbReference type="KEGG" id="dor:Desor_3884"/>
<accession>G7WBT6</accession>
<gene>
    <name evidence="1" type="ordered locus">Desor_3884</name>
</gene>
<evidence type="ECO:0000313" key="2">
    <source>
        <dbReference type="Proteomes" id="UP000006346"/>
    </source>
</evidence>
<keyword evidence="2" id="KW-1185">Reference proteome</keyword>
<dbReference type="STRING" id="768706.Desor_3884"/>
<organism evidence="1 2">
    <name type="scientific">Desulfosporosinus orientis (strain ATCC 19365 / DSM 765 / NCIMB 8382 / VKM B-1628 / Singapore I)</name>
    <name type="common">Desulfotomaculum orientis</name>
    <dbReference type="NCBI Taxonomy" id="768706"/>
    <lineage>
        <taxon>Bacteria</taxon>
        <taxon>Bacillati</taxon>
        <taxon>Bacillota</taxon>
        <taxon>Clostridia</taxon>
        <taxon>Eubacteriales</taxon>
        <taxon>Desulfitobacteriaceae</taxon>
        <taxon>Desulfosporosinus</taxon>
    </lineage>
</organism>
<dbReference type="InterPro" id="IPR025062">
    <property type="entry name" value="DUF4003"/>
</dbReference>
<sequence>MKEQTRRNCEQLIENRNRVKSVFSWDNGLLNLACAGIFTAKGKAVDELVLEDCKNLLKQKVGIFSNFRSTARSPITAMLATSSNPKQTLENGLLVYQLLKKDFWTSSYLPLTAMIIAQMAQPSQYEEIASRTRTIYDRMKKEHPFLTSGEDSTFCALMALSEKTDDMMIEDAEQCYHNLKPNFFSSNAVQSLSHVLALCDSRADTKCEKTMELFEKLKAAGHKYGTNYELSTLGVLAMSGGNSDEIVQEIDEIDDWLSQQKGFGFFSNITRKQRLMYAGIVTQRDYLNEEAMQTAAVNGTISLIVAQEAAIYAAVAASSAAAGSATSSN</sequence>
<evidence type="ECO:0008006" key="3">
    <source>
        <dbReference type="Google" id="ProtNLM"/>
    </source>
</evidence>
<protein>
    <recommendedName>
        <fullName evidence="3">DUF4003 domain-containing protein</fullName>
    </recommendedName>
</protein>
<dbReference type="AlphaFoldDB" id="G7WBT6"/>
<dbReference type="Proteomes" id="UP000006346">
    <property type="component" value="Chromosome"/>
</dbReference>
<name>G7WBT6_DESOD</name>
<dbReference type="Pfam" id="PF13170">
    <property type="entry name" value="DUF4003"/>
    <property type="match status" value="1"/>
</dbReference>